<gene>
    <name evidence="11" type="ORF">SAMN05192586_10972</name>
</gene>
<dbReference type="InterPro" id="IPR017475">
    <property type="entry name" value="EPS_sugar_tfrase"/>
</dbReference>
<dbReference type="NCBIfam" id="TIGR03022">
    <property type="entry name" value="WbaP_sugtrans"/>
    <property type="match status" value="1"/>
</dbReference>
<evidence type="ECO:0000256" key="5">
    <source>
        <dbReference type="ARBA" id="ARBA00022679"/>
    </source>
</evidence>
<dbReference type="STRING" id="571438.SAMN05192586_10972"/>
<dbReference type="InterPro" id="IPR017472">
    <property type="entry name" value="Undecaprenyl-P_galact_Ptfrase"/>
</dbReference>
<feature type="transmembrane region" description="Helical" evidence="9">
    <location>
        <begin position="51"/>
        <end position="75"/>
    </location>
</feature>
<feature type="transmembrane region" description="Helical" evidence="9">
    <location>
        <begin position="87"/>
        <end position="105"/>
    </location>
</feature>
<comment type="subcellular location">
    <subcellularLocation>
        <location evidence="2">Cell membrane</location>
    </subcellularLocation>
    <subcellularLocation>
        <location evidence="1">Membrane</location>
        <topology evidence="1">Multi-pass membrane protein</topology>
    </subcellularLocation>
</comment>
<dbReference type="Pfam" id="PF02397">
    <property type="entry name" value="Bac_transf"/>
    <property type="match status" value="1"/>
</dbReference>
<evidence type="ECO:0000259" key="10">
    <source>
        <dbReference type="Pfam" id="PF02397"/>
    </source>
</evidence>
<evidence type="ECO:0000256" key="9">
    <source>
        <dbReference type="SAM" id="Phobius"/>
    </source>
</evidence>
<evidence type="ECO:0000256" key="4">
    <source>
        <dbReference type="ARBA" id="ARBA00022475"/>
    </source>
</evidence>
<proteinExistence type="inferred from homology"/>
<protein>
    <submittedName>
        <fullName evidence="11">Undecaprenyl-phosphate galactose phosphotransferase, WbaP/exopolysaccharide biosynthesis polyprenyl glycosylphosphotransferase</fullName>
    </submittedName>
</protein>
<keyword evidence="4" id="KW-1003">Cell membrane</keyword>
<accession>A0A1G7MNK3</accession>
<dbReference type="AlphaFoldDB" id="A0A1G7MNK3"/>
<evidence type="ECO:0000256" key="7">
    <source>
        <dbReference type="ARBA" id="ARBA00022989"/>
    </source>
</evidence>
<evidence type="ECO:0000256" key="6">
    <source>
        <dbReference type="ARBA" id="ARBA00022692"/>
    </source>
</evidence>
<keyword evidence="5 11" id="KW-0808">Transferase</keyword>
<dbReference type="GO" id="GO:0000271">
    <property type="term" value="P:polysaccharide biosynthetic process"/>
    <property type="evidence" value="ECO:0007669"/>
    <property type="project" value="InterPro"/>
</dbReference>
<feature type="domain" description="Bacterial sugar transferase" evidence="10">
    <location>
        <begin position="270"/>
        <end position="461"/>
    </location>
</feature>
<dbReference type="InterPro" id="IPR003362">
    <property type="entry name" value="Bact_transf"/>
</dbReference>
<keyword evidence="12" id="KW-1185">Reference proteome</keyword>
<keyword evidence="8 9" id="KW-0472">Membrane</keyword>
<evidence type="ECO:0000256" key="3">
    <source>
        <dbReference type="ARBA" id="ARBA00006464"/>
    </source>
</evidence>
<evidence type="ECO:0000256" key="8">
    <source>
        <dbReference type="ARBA" id="ARBA00023136"/>
    </source>
</evidence>
<dbReference type="GO" id="GO:0005886">
    <property type="term" value="C:plasma membrane"/>
    <property type="evidence" value="ECO:0007669"/>
    <property type="project" value="UniProtKB-SubCell"/>
</dbReference>
<dbReference type="EMBL" id="FNBX01000009">
    <property type="protein sequence ID" value="SDF63206.1"/>
    <property type="molecule type" value="Genomic_DNA"/>
</dbReference>
<evidence type="ECO:0000313" key="12">
    <source>
        <dbReference type="Proteomes" id="UP000199355"/>
    </source>
</evidence>
<dbReference type="PANTHER" id="PTHR30576">
    <property type="entry name" value="COLANIC BIOSYNTHESIS UDP-GLUCOSE LIPID CARRIER TRANSFERASE"/>
    <property type="match status" value="1"/>
</dbReference>
<dbReference type="OrthoDB" id="9808602at2"/>
<sequence>MHYPPFWVRALRFLGFAPQNALLCLADLLALTGTAMAVFLLRAAFGGVDPVLYQWVLPLLLVLGPLLAGGLGLYPSVSLPPHREVRALFQLDCLLYGCIVAALFLSKTGDVYSRIVLTGSWACSAFTLPWARSLCRRRFARSRWWGSPLIIFDCGQDGREFWHYLKRHPERDLKPVAIRALPQDPAALRALFATAAARHPEAIALFLQATGQEQPQDYITEASRHFQRILVVPIFGDGFRVHWLTPRDLGQAVGLLVRQNLRDKRRLRFKRGMDLLLCLLGSLVLLPLGLFLALCIRLDSRGPIFFRQSRVGRGGREIRIFKFRTMVDRADAVLQDLLRADPALHEEWLRDQKLKNDPRITRVGRVLRKLSLDELPQLLNVVAGDMSLVGPRPIVANEKEKYGPVYEEYCLVRPGITGLWQVSGRNDTSYAERVSYDHYYISNWSVWMDLWILARTVPVVLTGYGAY</sequence>
<dbReference type="Proteomes" id="UP000199355">
    <property type="component" value="Unassembled WGS sequence"/>
</dbReference>
<feature type="transmembrane region" description="Helical" evidence="9">
    <location>
        <begin position="111"/>
        <end position="131"/>
    </location>
</feature>
<organism evidence="11 12">
    <name type="scientific">Desulfovibrio legallii</name>
    <dbReference type="NCBI Taxonomy" id="571438"/>
    <lineage>
        <taxon>Bacteria</taxon>
        <taxon>Pseudomonadati</taxon>
        <taxon>Thermodesulfobacteriota</taxon>
        <taxon>Desulfovibrionia</taxon>
        <taxon>Desulfovibrionales</taxon>
        <taxon>Desulfovibrionaceae</taxon>
        <taxon>Desulfovibrio</taxon>
    </lineage>
</organism>
<dbReference type="RefSeq" id="WP_092153701.1">
    <property type="nucleotide sequence ID" value="NZ_FNBX01000009.1"/>
</dbReference>
<reference evidence="12" key="1">
    <citation type="submission" date="2016-10" db="EMBL/GenBank/DDBJ databases">
        <authorList>
            <person name="Varghese N."/>
            <person name="Submissions S."/>
        </authorList>
    </citation>
    <scope>NUCLEOTIDE SEQUENCE [LARGE SCALE GENOMIC DNA]</scope>
    <source>
        <strain evidence="12">KHC7</strain>
    </source>
</reference>
<dbReference type="GO" id="GO:0016780">
    <property type="term" value="F:phosphotransferase activity, for other substituted phosphate groups"/>
    <property type="evidence" value="ECO:0007669"/>
    <property type="project" value="TreeGrafter"/>
</dbReference>
<evidence type="ECO:0000313" key="11">
    <source>
        <dbReference type="EMBL" id="SDF63206.1"/>
    </source>
</evidence>
<dbReference type="NCBIfam" id="TIGR03025">
    <property type="entry name" value="EPS_sugtrans"/>
    <property type="match status" value="1"/>
</dbReference>
<feature type="transmembrane region" description="Helical" evidence="9">
    <location>
        <begin position="275"/>
        <end position="294"/>
    </location>
</feature>
<evidence type="ECO:0000256" key="2">
    <source>
        <dbReference type="ARBA" id="ARBA00004236"/>
    </source>
</evidence>
<dbReference type="PANTHER" id="PTHR30576:SF4">
    <property type="entry name" value="UNDECAPRENYL-PHOSPHATE GALACTOSE PHOSPHOTRANSFERASE"/>
    <property type="match status" value="1"/>
</dbReference>
<keyword evidence="6 9" id="KW-0812">Transmembrane</keyword>
<evidence type="ECO:0000256" key="1">
    <source>
        <dbReference type="ARBA" id="ARBA00004141"/>
    </source>
</evidence>
<comment type="similarity">
    <text evidence="3">Belongs to the bacterial sugar transferase family.</text>
</comment>
<keyword evidence="7 9" id="KW-1133">Transmembrane helix</keyword>
<name>A0A1G7MNK3_9BACT</name>
<feature type="transmembrane region" description="Helical" evidence="9">
    <location>
        <begin position="21"/>
        <end position="45"/>
    </location>
</feature>